<evidence type="ECO:0000313" key="2">
    <source>
        <dbReference type="Proteomes" id="UP000319432"/>
    </source>
</evidence>
<reference evidence="1 2" key="1">
    <citation type="submission" date="2018-11" db="EMBL/GenBank/DDBJ databases">
        <title>Phylogenetic determinants of toxin gene distribution in genomes of Brevibacillus laterosporus.</title>
        <authorList>
            <person name="Glare T.R."/>
            <person name="Durrant A."/>
            <person name="Berry C."/>
            <person name="Palma L."/>
            <person name="Ormskirk M."/>
            <person name="Cox M.O."/>
        </authorList>
    </citation>
    <scope>NUCLEOTIDE SEQUENCE [LARGE SCALE GENOMIC DNA]</scope>
    <source>
        <strain evidence="1 2">1821L</strain>
    </source>
</reference>
<gene>
    <name evidence="1" type="ORF">EEL30_24025</name>
</gene>
<organism evidence="1 2">
    <name type="scientific">Brevibacillus laterosporus</name>
    <name type="common">Bacillus laterosporus</name>
    <dbReference type="NCBI Taxonomy" id="1465"/>
    <lineage>
        <taxon>Bacteria</taxon>
        <taxon>Bacillati</taxon>
        <taxon>Bacillota</taxon>
        <taxon>Bacilli</taxon>
        <taxon>Bacillales</taxon>
        <taxon>Paenibacillaceae</taxon>
        <taxon>Brevibacillus</taxon>
    </lineage>
</organism>
<protein>
    <submittedName>
        <fullName evidence="1">Uncharacterized protein</fullName>
    </submittedName>
</protein>
<sequence length="144" mass="16998">MSFLRIITGLWRTQEETYEQAWDPMLATRYYEMDQTELVLIVLWTVEHYLPKWQIIHLDAERGEIMLETTEWFHQYDVVISVYSLFTGKSTIDVLSAKRSCMGDLGACYRHVSHFFGALHASLSSQVEDEYQAHDLFQKRLLQT</sequence>
<accession>A0A518VDL8</accession>
<proteinExistence type="predicted"/>
<keyword evidence="2" id="KW-1185">Reference proteome</keyword>
<dbReference type="OrthoDB" id="2353056at2"/>
<dbReference type="AlphaFoldDB" id="A0A518VDL8"/>
<evidence type="ECO:0000313" key="1">
    <source>
        <dbReference type="EMBL" id="QDX95088.1"/>
    </source>
</evidence>
<name>A0A518VDL8_BRELA</name>
<dbReference type="Proteomes" id="UP000319432">
    <property type="component" value="Chromosome"/>
</dbReference>
<dbReference type="EMBL" id="CP033464">
    <property type="protein sequence ID" value="QDX95088.1"/>
    <property type="molecule type" value="Genomic_DNA"/>
</dbReference>